<dbReference type="SUPFAM" id="SSF52540">
    <property type="entry name" value="P-loop containing nucleoside triphosphate hydrolases"/>
    <property type="match status" value="1"/>
</dbReference>
<dbReference type="PROSITE" id="PS00211">
    <property type="entry name" value="ABC_TRANSPORTER_1"/>
    <property type="match status" value="1"/>
</dbReference>
<dbReference type="InterPro" id="IPR051782">
    <property type="entry name" value="ABC_Transporter_VariousFunc"/>
</dbReference>
<evidence type="ECO:0000259" key="5">
    <source>
        <dbReference type="PROSITE" id="PS50893"/>
    </source>
</evidence>
<dbReference type="EMBL" id="CP012673">
    <property type="protein sequence ID" value="AUX42351.1"/>
    <property type="molecule type" value="Genomic_DNA"/>
</dbReference>
<dbReference type="GO" id="GO:0005524">
    <property type="term" value="F:ATP binding"/>
    <property type="evidence" value="ECO:0007669"/>
    <property type="project" value="UniProtKB-KW"/>
</dbReference>
<dbReference type="PANTHER" id="PTHR42939:SF1">
    <property type="entry name" value="ABC TRANSPORTER ATP-BINDING PROTEIN ALBC-RELATED"/>
    <property type="match status" value="1"/>
</dbReference>
<accession>A0A2L0ESS2</accession>
<dbReference type="SMART" id="SM00382">
    <property type="entry name" value="AAA"/>
    <property type="match status" value="1"/>
</dbReference>
<sequence>MVTTGERADASNRRESIPGAARAAFHCAARTAPRYQGGEGTVMLEATGIHKRLAGRDVLSGLDLRCGPSDVAVVIGGNGAGKSTLLRVVAGLLEPDRGAVMLCGDPIHGGGTAARRRLGYAPDATEALPDLQVSELCALVSALKQAPPLDRAWVERVGAGAFFRQRLSGLSFGQRKRALLLAALVGDPWLLVLDEPTNGLDAEGARMALDLIEERRGQGKATLLTTNDPALAAALGERPRRLSAGRLSLEEAAPGNGGAAGAAPEPGAGQVGRAP</sequence>
<dbReference type="InterPro" id="IPR003439">
    <property type="entry name" value="ABC_transporter-like_ATP-bd"/>
</dbReference>
<organism evidence="6 7">
    <name type="scientific">Sorangium cellulosum</name>
    <name type="common">Polyangium cellulosum</name>
    <dbReference type="NCBI Taxonomy" id="56"/>
    <lineage>
        <taxon>Bacteria</taxon>
        <taxon>Pseudomonadati</taxon>
        <taxon>Myxococcota</taxon>
        <taxon>Polyangia</taxon>
        <taxon>Polyangiales</taxon>
        <taxon>Polyangiaceae</taxon>
        <taxon>Sorangium</taxon>
    </lineage>
</organism>
<dbReference type="Gene3D" id="3.40.50.300">
    <property type="entry name" value="P-loop containing nucleotide triphosphate hydrolases"/>
    <property type="match status" value="1"/>
</dbReference>
<evidence type="ECO:0000256" key="4">
    <source>
        <dbReference type="SAM" id="MobiDB-lite"/>
    </source>
</evidence>
<evidence type="ECO:0000256" key="1">
    <source>
        <dbReference type="ARBA" id="ARBA00022448"/>
    </source>
</evidence>
<dbReference type="AlphaFoldDB" id="A0A2L0ESS2"/>
<dbReference type="InterPro" id="IPR017871">
    <property type="entry name" value="ABC_transporter-like_CS"/>
</dbReference>
<name>A0A2L0ESS2_SORCE</name>
<gene>
    <name evidence="6" type="ORF">SOCE26_037810</name>
</gene>
<dbReference type="Pfam" id="PF00005">
    <property type="entry name" value="ABC_tran"/>
    <property type="match status" value="1"/>
</dbReference>
<keyword evidence="3" id="KW-0067">ATP-binding</keyword>
<dbReference type="GO" id="GO:0016887">
    <property type="term" value="F:ATP hydrolysis activity"/>
    <property type="evidence" value="ECO:0007669"/>
    <property type="project" value="InterPro"/>
</dbReference>
<dbReference type="PROSITE" id="PS50893">
    <property type="entry name" value="ABC_TRANSPORTER_2"/>
    <property type="match status" value="1"/>
</dbReference>
<dbReference type="PANTHER" id="PTHR42939">
    <property type="entry name" value="ABC TRANSPORTER ATP-BINDING PROTEIN ALBC-RELATED"/>
    <property type="match status" value="1"/>
</dbReference>
<dbReference type="CDD" id="cd03230">
    <property type="entry name" value="ABC_DR_subfamily_A"/>
    <property type="match status" value="1"/>
</dbReference>
<protein>
    <recommendedName>
        <fullName evidence="5">ABC transporter domain-containing protein</fullName>
    </recommendedName>
</protein>
<keyword evidence="2" id="KW-0547">Nucleotide-binding</keyword>
<evidence type="ECO:0000313" key="7">
    <source>
        <dbReference type="Proteomes" id="UP000238348"/>
    </source>
</evidence>
<proteinExistence type="predicted"/>
<dbReference type="InterPro" id="IPR003593">
    <property type="entry name" value="AAA+_ATPase"/>
</dbReference>
<keyword evidence="1" id="KW-0813">Transport</keyword>
<feature type="region of interest" description="Disordered" evidence="4">
    <location>
        <begin position="244"/>
        <end position="275"/>
    </location>
</feature>
<feature type="domain" description="ABC transporter" evidence="5">
    <location>
        <begin position="44"/>
        <end position="269"/>
    </location>
</feature>
<evidence type="ECO:0000313" key="6">
    <source>
        <dbReference type="EMBL" id="AUX42351.1"/>
    </source>
</evidence>
<evidence type="ECO:0000256" key="3">
    <source>
        <dbReference type="ARBA" id="ARBA00022840"/>
    </source>
</evidence>
<dbReference type="Proteomes" id="UP000238348">
    <property type="component" value="Chromosome"/>
</dbReference>
<dbReference type="InterPro" id="IPR027417">
    <property type="entry name" value="P-loop_NTPase"/>
</dbReference>
<evidence type="ECO:0000256" key="2">
    <source>
        <dbReference type="ARBA" id="ARBA00022741"/>
    </source>
</evidence>
<reference evidence="6 7" key="1">
    <citation type="submission" date="2015-09" db="EMBL/GenBank/DDBJ databases">
        <title>Sorangium comparison.</title>
        <authorList>
            <person name="Zaburannyi N."/>
            <person name="Bunk B."/>
            <person name="Overmann J."/>
            <person name="Mueller R."/>
        </authorList>
    </citation>
    <scope>NUCLEOTIDE SEQUENCE [LARGE SCALE GENOMIC DNA]</scope>
    <source>
        <strain evidence="6 7">So ce26</strain>
    </source>
</reference>